<organism evidence="3 4">
    <name type="scientific">Actinacidiphila guanduensis</name>
    <dbReference type="NCBI Taxonomy" id="310781"/>
    <lineage>
        <taxon>Bacteria</taxon>
        <taxon>Bacillati</taxon>
        <taxon>Actinomycetota</taxon>
        <taxon>Actinomycetes</taxon>
        <taxon>Kitasatosporales</taxon>
        <taxon>Streptomycetaceae</taxon>
        <taxon>Actinacidiphila</taxon>
    </lineage>
</organism>
<gene>
    <name evidence="3" type="ORF">SAMN05216259_11991</name>
</gene>
<evidence type="ECO:0000256" key="2">
    <source>
        <dbReference type="ARBA" id="ARBA00023002"/>
    </source>
</evidence>
<accession>A0A1H0QSL4</accession>
<dbReference type="Pfam" id="PF13561">
    <property type="entry name" value="adh_short_C2"/>
    <property type="match status" value="1"/>
</dbReference>
<dbReference type="SUPFAM" id="SSF51735">
    <property type="entry name" value="NAD(P)-binding Rossmann-fold domains"/>
    <property type="match status" value="1"/>
</dbReference>
<dbReference type="PANTHER" id="PTHR42760">
    <property type="entry name" value="SHORT-CHAIN DEHYDROGENASES/REDUCTASES FAMILY MEMBER"/>
    <property type="match status" value="1"/>
</dbReference>
<evidence type="ECO:0000256" key="1">
    <source>
        <dbReference type="ARBA" id="ARBA00006484"/>
    </source>
</evidence>
<dbReference type="GO" id="GO:0006633">
    <property type="term" value="P:fatty acid biosynthetic process"/>
    <property type="evidence" value="ECO:0007669"/>
    <property type="project" value="TreeGrafter"/>
</dbReference>
<dbReference type="FunFam" id="3.40.50.720:FF:000084">
    <property type="entry name" value="Short-chain dehydrogenase reductase"/>
    <property type="match status" value="1"/>
</dbReference>
<reference evidence="3 4" key="1">
    <citation type="submission" date="2016-10" db="EMBL/GenBank/DDBJ databases">
        <authorList>
            <person name="de Groot N.N."/>
        </authorList>
    </citation>
    <scope>NUCLEOTIDE SEQUENCE [LARGE SCALE GENOMIC DNA]</scope>
    <source>
        <strain evidence="3 4">CGMCC 4.2022</strain>
    </source>
</reference>
<protein>
    <submittedName>
        <fullName evidence="3">NAD(P)-dependent dehydrogenase, short-chain alcohol dehydrogenase family</fullName>
    </submittedName>
</protein>
<dbReference type="CDD" id="cd05233">
    <property type="entry name" value="SDR_c"/>
    <property type="match status" value="1"/>
</dbReference>
<proteinExistence type="inferred from homology"/>
<dbReference type="PANTHER" id="PTHR42760:SF133">
    <property type="entry name" value="3-OXOACYL-[ACYL-CARRIER-PROTEIN] REDUCTASE"/>
    <property type="match status" value="1"/>
</dbReference>
<dbReference type="PRINTS" id="PR00081">
    <property type="entry name" value="GDHRDH"/>
</dbReference>
<evidence type="ECO:0000313" key="3">
    <source>
        <dbReference type="EMBL" id="SDP19696.1"/>
    </source>
</evidence>
<dbReference type="GO" id="GO:0048038">
    <property type="term" value="F:quinone binding"/>
    <property type="evidence" value="ECO:0007669"/>
    <property type="project" value="TreeGrafter"/>
</dbReference>
<dbReference type="STRING" id="310781.SAMN05216259_11991"/>
<keyword evidence="2" id="KW-0560">Oxidoreductase</keyword>
<dbReference type="PRINTS" id="PR00080">
    <property type="entry name" value="SDRFAMILY"/>
</dbReference>
<sequence>MDTSLHGRQALVTGAGAGIGRGCALALAARGATVIATDIDRATAQATSEHIRAAGGASEAFALDIGDDSAWESVLAAVRERHGPVTVLVNNAALKASVAGDRGLLDSSLEVWDRVVATNLRGPMLGARRVLPDMIAAGTGAITMMTSTAALYSISGFATAYSSAKAGMIGLTRTIAATYGPQGVRCNAVAPGVIMVGDDTASQEAFRKATGGLVERTGVPADIAETVVFLSSDAGSYINGQVLVVDGGITAHMPGLSHSQNA</sequence>
<dbReference type="Gene3D" id="3.40.50.720">
    <property type="entry name" value="NAD(P)-binding Rossmann-like Domain"/>
    <property type="match status" value="1"/>
</dbReference>
<name>A0A1H0QSL4_9ACTN</name>
<dbReference type="AlphaFoldDB" id="A0A1H0QSL4"/>
<dbReference type="EMBL" id="FNIE01000019">
    <property type="protein sequence ID" value="SDP19696.1"/>
    <property type="molecule type" value="Genomic_DNA"/>
</dbReference>
<comment type="similarity">
    <text evidence="1">Belongs to the short-chain dehydrogenases/reductases (SDR) family.</text>
</comment>
<dbReference type="InterPro" id="IPR002347">
    <property type="entry name" value="SDR_fam"/>
</dbReference>
<dbReference type="GO" id="GO:0016616">
    <property type="term" value="F:oxidoreductase activity, acting on the CH-OH group of donors, NAD or NADP as acceptor"/>
    <property type="evidence" value="ECO:0007669"/>
    <property type="project" value="TreeGrafter"/>
</dbReference>
<dbReference type="Proteomes" id="UP000199341">
    <property type="component" value="Unassembled WGS sequence"/>
</dbReference>
<dbReference type="RefSeq" id="WP_176930652.1">
    <property type="nucleotide sequence ID" value="NZ_FNIE01000019.1"/>
</dbReference>
<dbReference type="InterPro" id="IPR036291">
    <property type="entry name" value="NAD(P)-bd_dom_sf"/>
</dbReference>
<evidence type="ECO:0000313" key="4">
    <source>
        <dbReference type="Proteomes" id="UP000199341"/>
    </source>
</evidence>
<keyword evidence="4" id="KW-1185">Reference proteome</keyword>